<evidence type="ECO:0000256" key="8">
    <source>
        <dbReference type="ARBA" id="ARBA00023242"/>
    </source>
</evidence>
<evidence type="ECO:0000256" key="3">
    <source>
        <dbReference type="ARBA" id="ARBA00022833"/>
    </source>
</evidence>
<evidence type="ECO:0000256" key="4">
    <source>
        <dbReference type="ARBA" id="ARBA00023015"/>
    </source>
</evidence>
<feature type="domain" description="Nuclear receptor" evidence="10">
    <location>
        <begin position="130"/>
        <end position="239"/>
    </location>
</feature>
<feature type="region of interest" description="Disordered" evidence="9">
    <location>
        <begin position="73"/>
        <end position="109"/>
    </location>
</feature>
<dbReference type="GO" id="GO:0000978">
    <property type="term" value="F:RNA polymerase II cis-regulatory region sequence-specific DNA binding"/>
    <property type="evidence" value="ECO:0007669"/>
    <property type="project" value="TreeGrafter"/>
</dbReference>
<dbReference type="GO" id="GO:0004879">
    <property type="term" value="F:nuclear receptor activity"/>
    <property type="evidence" value="ECO:0007669"/>
    <property type="project" value="TreeGrafter"/>
</dbReference>
<dbReference type="SMART" id="SM00399">
    <property type="entry name" value="ZnF_C4"/>
    <property type="match status" value="1"/>
</dbReference>
<evidence type="ECO:0000256" key="2">
    <source>
        <dbReference type="ARBA" id="ARBA00022771"/>
    </source>
</evidence>
<feature type="compositionally biased region" description="Polar residues" evidence="9">
    <location>
        <begin position="85"/>
        <end position="109"/>
    </location>
</feature>
<dbReference type="InterPro" id="IPR050234">
    <property type="entry name" value="Nuclear_hormone_rcpt_NR1"/>
</dbReference>
<evidence type="ECO:0000259" key="10">
    <source>
        <dbReference type="PROSITE" id="PS51030"/>
    </source>
</evidence>
<dbReference type="PANTHER" id="PTHR24082:SF473">
    <property type="entry name" value="ECDYSONE-INDUCED PROTEIN 75B, ISOFORM B"/>
    <property type="match status" value="1"/>
</dbReference>
<evidence type="ECO:0000313" key="12">
    <source>
        <dbReference type="Proteomes" id="UP000278807"/>
    </source>
</evidence>
<dbReference type="GO" id="GO:0045944">
    <property type="term" value="P:positive regulation of transcription by RNA polymerase II"/>
    <property type="evidence" value="ECO:0007669"/>
    <property type="project" value="TreeGrafter"/>
</dbReference>
<dbReference type="Proteomes" id="UP000278807">
    <property type="component" value="Unassembled WGS sequence"/>
</dbReference>
<dbReference type="AlphaFoldDB" id="A0A0R3T415"/>
<evidence type="ECO:0000256" key="7">
    <source>
        <dbReference type="ARBA" id="ARBA00023170"/>
    </source>
</evidence>
<keyword evidence="3" id="KW-0862">Zinc</keyword>
<dbReference type="GO" id="GO:0008270">
    <property type="term" value="F:zinc ion binding"/>
    <property type="evidence" value="ECO:0007669"/>
    <property type="project" value="UniProtKB-KW"/>
</dbReference>
<evidence type="ECO:0000256" key="5">
    <source>
        <dbReference type="ARBA" id="ARBA00023125"/>
    </source>
</evidence>
<dbReference type="PROSITE" id="PS51030">
    <property type="entry name" value="NUCLEAR_REC_DBD_2"/>
    <property type="match status" value="1"/>
</dbReference>
<feature type="compositionally biased region" description="Low complexity" evidence="9">
    <location>
        <begin position="73"/>
        <end position="83"/>
    </location>
</feature>
<dbReference type="SUPFAM" id="SSF57716">
    <property type="entry name" value="Glucocorticoid receptor-like (DNA-binding domain)"/>
    <property type="match status" value="2"/>
</dbReference>
<dbReference type="Gene3D" id="3.30.50.10">
    <property type="entry name" value="Erythroid Transcription Factor GATA-1, subunit A"/>
    <property type="match status" value="1"/>
</dbReference>
<keyword evidence="2" id="KW-0863">Zinc-finger</keyword>
<dbReference type="PANTHER" id="PTHR24082">
    <property type="entry name" value="NUCLEAR HORMONE RECEPTOR"/>
    <property type="match status" value="1"/>
</dbReference>
<dbReference type="EMBL" id="UZAE01000750">
    <property type="protein sequence ID" value="VDN97648.1"/>
    <property type="molecule type" value="Genomic_DNA"/>
</dbReference>
<reference evidence="11 12" key="2">
    <citation type="submission" date="2018-11" db="EMBL/GenBank/DDBJ databases">
        <authorList>
            <consortium name="Pathogen Informatics"/>
        </authorList>
    </citation>
    <scope>NUCLEOTIDE SEQUENCE [LARGE SCALE GENOMIC DNA]</scope>
</reference>
<dbReference type="STRING" id="102285.A0A0R3T415"/>
<dbReference type="InterPro" id="IPR013088">
    <property type="entry name" value="Znf_NHR/GATA"/>
</dbReference>
<keyword evidence="8" id="KW-0539">Nucleus</keyword>
<keyword evidence="6" id="KW-0804">Transcription</keyword>
<dbReference type="OrthoDB" id="6264639at2759"/>
<proteinExistence type="predicted"/>
<protein>
    <submittedName>
        <fullName evidence="13">Nuclear receptor domain-containing protein</fullName>
    </submittedName>
</protein>
<evidence type="ECO:0000256" key="1">
    <source>
        <dbReference type="ARBA" id="ARBA00022723"/>
    </source>
</evidence>
<keyword evidence="4" id="KW-0805">Transcription regulation</keyword>
<keyword evidence="1" id="KW-0479">Metal-binding</keyword>
<dbReference type="GO" id="GO:0030154">
    <property type="term" value="P:cell differentiation"/>
    <property type="evidence" value="ECO:0007669"/>
    <property type="project" value="TreeGrafter"/>
</dbReference>
<evidence type="ECO:0000256" key="9">
    <source>
        <dbReference type="SAM" id="MobiDB-lite"/>
    </source>
</evidence>
<dbReference type="PRINTS" id="PR00047">
    <property type="entry name" value="STROIDFINGER"/>
</dbReference>
<keyword evidence="12" id="KW-1185">Reference proteome</keyword>
<keyword evidence="5" id="KW-0238">DNA-binding</keyword>
<reference evidence="13" key="1">
    <citation type="submission" date="2017-02" db="UniProtKB">
        <authorList>
            <consortium name="WormBaseParasite"/>
        </authorList>
    </citation>
    <scope>IDENTIFICATION</scope>
</reference>
<gene>
    <name evidence="11" type="ORF">HNAJ_LOCUS1789</name>
</gene>
<keyword evidence="7" id="KW-0675">Receptor</keyword>
<dbReference type="Pfam" id="PF00105">
    <property type="entry name" value="zf-C4"/>
    <property type="match status" value="2"/>
</dbReference>
<dbReference type="InterPro" id="IPR001628">
    <property type="entry name" value="Znf_hrmn_rcpt"/>
</dbReference>
<evidence type="ECO:0000256" key="6">
    <source>
        <dbReference type="ARBA" id="ARBA00023163"/>
    </source>
</evidence>
<sequence length="261" mass="28669">MIDEVEGVRIPAYHSFETLSLARDQGVADHFDQDHVMFFGEDLVDSSAIPSSERSKSNIRDSESLKVNGFLSSDSSWVSTDPSEASASDAVNSAKAPNSSQRVETASSAFFTEEMTPESAFTQYQRRSEDQACQVCGQPSVGFHHRAYVCEACKKFFTRHLTNRIKKDKASACGDSLGIEDPLKSISMGGGNSDMYADLNVVCPMGGNCKIEGPGRGKCPHCRFRKCLDLGMSLTRKPTLFFIVYLLSKHVETITHIISNT</sequence>
<evidence type="ECO:0000313" key="13">
    <source>
        <dbReference type="WBParaSite" id="HNAJ_0000179001-mRNA-1"/>
    </source>
</evidence>
<accession>A0A0R3T415</accession>
<dbReference type="GO" id="GO:0000122">
    <property type="term" value="P:negative regulation of transcription by RNA polymerase II"/>
    <property type="evidence" value="ECO:0007669"/>
    <property type="project" value="TreeGrafter"/>
</dbReference>
<name>A0A0R3T415_RODNA</name>
<organism evidence="13">
    <name type="scientific">Rodentolepis nana</name>
    <name type="common">Dwarf tapeworm</name>
    <name type="synonym">Hymenolepis nana</name>
    <dbReference type="NCBI Taxonomy" id="102285"/>
    <lineage>
        <taxon>Eukaryota</taxon>
        <taxon>Metazoa</taxon>
        <taxon>Spiralia</taxon>
        <taxon>Lophotrochozoa</taxon>
        <taxon>Platyhelminthes</taxon>
        <taxon>Cestoda</taxon>
        <taxon>Eucestoda</taxon>
        <taxon>Cyclophyllidea</taxon>
        <taxon>Hymenolepididae</taxon>
        <taxon>Rodentolepis</taxon>
    </lineage>
</organism>
<dbReference type="WBParaSite" id="HNAJ_0000179001-mRNA-1">
    <property type="protein sequence ID" value="HNAJ_0000179001-mRNA-1"/>
    <property type="gene ID" value="HNAJ_0000179001"/>
</dbReference>
<dbReference type="GO" id="GO:0009755">
    <property type="term" value="P:hormone-mediated signaling pathway"/>
    <property type="evidence" value="ECO:0007669"/>
    <property type="project" value="TreeGrafter"/>
</dbReference>
<evidence type="ECO:0000313" key="11">
    <source>
        <dbReference type="EMBL" id="VDN97648.1"/>
    </source>
</evidence>